<comment type="similarity">
    <text evidence="1">Belongs to the PA-PLA1 family.</text>
</comment>
<keyword evidence="4" id="KW-1185">Reference proteome</keyword>
<proteinExistence type="inferred from homology"/>
<dbReference type="Pfam" id="PF02862">
    <property type="entry name" value="DDHD"/>
    <property type="match status" value="1"/>
</dbReference>
<protein>
    <recommendedName>
        <fullName evidence="2">DDHD domain-containing protein</fullName>
    </recommendedName>
</protein>
<dbReference type="OrthoDB" id="69269at2759"/>
<dbReference type="GO" id="GO:0005737">
    <property type="term" value="C:cytoplasm"/>
    <property type="evidence" value="ECO:0007669"/>
    <property type="project" value="TreeGrafter"/>
</dbReference>
<dbReference type="SMART" id="SM01127">
    <property type="entry name" value="DDHD"/>
    <property type="match status" value="1"/>
</dbReference>
<dbReference type="AlphaFoldDB" id="A0A813N3J0"/>
<comment type="caution">
    <text evidence="3">The sequence shown here is derived from an EMBL/GenBank/DDBJ whole genome shotgun (WGS) entry which is preliminary data.</text>
</comment>
<evidence type="ECO:0000256" key="1">
    <source>
        <dbReference type="ARBA" id="ARBA00038464"/>
    </source>
</evidence>
<dbReference type="PANTHER" id="PTHR23509:SF10">
    <property type="entry name" value="LD21067P"/>
    <property type="match status" value="1"/>
</dbReference>
<sequence>MVGQLKNAWSSFSNFNIPRIRNNSSASSFDQITLETTKTSVKVEINQTQNEFDLPKTSESEKLADQVKLEEKVNLGRMNKGRRIDYVLQESPIESFNEYLFALASHVCYWESDDTLLLIIKEIYGQGDTTDTNTELFLNNEQQQSASWLTQAAASAISTNVQKTFSYFNMSVPQSISSVLASNITSTITKPIVSLNTNGLSKSPDNK</sequence>
<dbReference type="InterPro" id="IPR004177">
    <property type="entry name" value="DDHD_dom"/>
</dbReference>
<reference evidence="3" key="1">
    <citation type="submission" date="2021-02" db="EMBL/GenBank/DDBJ databases">
        <authorList>
            <person name="Nowell W R."/>
        </authorList>
    </citation>
    <scope>NUCLEOTIDE SEQUENCE</scope>
    <source>
        <strain evidence="3">Ploen Becks lab</strain>
    </source>
</reference>
<evidence type="ECO:0000259" key="2">
    <source>
        <dbReference type="PROSITE" id="PS51043"/>
    </source>
</evidence>
<feature type="domain" description="DDHD" evidence="2">
    <location>
        <begin position="1"/>
        <end position="125"/>
    </location>
</feature>
<dbReference type="GO" id="GO:0004620">
    <property type="term" value="F:phospholipase activity"/>
    <property type="evidence" value="ECO:0007669"/>
    <property type="project" value="TreeGrafter"/>
</dbReference>
<evidence type="ECO:0000313" key="3">
    <source>
        <dbReference type="EMBL" id="CAF0726830.1"/>
    </source>
</evidence>
<name>A0A813N3J0_9BILA</name>
<dbReference type="InterPro" id="IPR058055">
    <property type="entry name" value="PA-PLA1"/>
</dbReference>
<dbReference type="EMBL" id="CAJNOC010000204">
    <property type="protein sequence ID" value="CAF0726830.1"/>
    <property type="molecule type" value="Genomic_DNA"/>
</dbReference>
<dbReference type="PANTHER" id="PTHR23509">
    <property type="entry name" value="PA-PL1 PHOSPHOLIPASE FAMILY"/>
    <property type="match status" value="1"/>
</dbReference>
<dbReference type="Proteomes" id="UP000663879">
    <property type="component" value="Unassembled WGS sequence"/>
</dbReference>
<evidence type="ECO:0000313" key="4">
    <source>
        <dbReference type="Proteomes" id="UP000663879"/>
    </source>
</evidence>
<dbReference type="GO" id="GO:0046872">
    <property type="term" value="F:metal ion binding"/>
    <property type="evidence" value="ECO:0007669"/>
    <property type="project" value="InterPro"/>
</dbReference>
<gene>
    <name evidence="3" type="ORF">OXX778_LOCUS2572</name>
</gene>
<dbReference type="PROSITE" id="PS51043">
    <property type="entry name" value="DDHD"/>
    <property type="match status" value="1"/>
</dbReference>
<organism evidence="3 4">
    <name type="scientific">Brachionus calyciflorus</name>
    <dbReference type="NCBI Taxonomy" id="104777"/>
    <lineage>
        <taxon>Eukaryota</taxon>
        <taxon>Metazoa</taxon>
        <taxon>Spiralia</taxon>
        <taxon>Gnathifera</taxon>
        <taxon>Rotifera</taxon>
        <taxon>Eurotatoria</taxon>
        <taxon>Monogononta</taxon>
        <taxon>Pseudotrocha</taxon>
        <taxon>Ploima</taxon>
        <taxon>Brachionidae</taxon>
        <taxon>Brachionus</taxon>
    </lineage>
</organism>
<accession>A0A813N3J0</accession>